<organism evidence="1 2">
    <name type="scientific">Candidatus Lloydbacteria bacterium CG22_combo_CG10-13_8_21_14_all_47_15</name>
    <dbReference type="NCBI Taxonomy" id="1974635"/>
    <lineage>
        <taxon>Bacteria</taxon>
        <taxon>Candidatus Lloydiibacteriota</taxon>
    </lineage>
</organism>
<dbReference type="AlphaFoldDB" id="A0A2H0CUD8"/>
<evidence type="ECO:0000313" key="1">
    <source>
        <dbReference type="EMBL" id="PIP73504.1"/>
    </source>
</evidence>
<dbReference type="EMBL" id="PCTL01000019">
    <property type="protein sequence ID" value="PIP73504.1"/>
    <property type="molecule type" value="Genomic_DNA"/>
</dbReference>
<reference evidence="1 2" key="1">
    <citation type="submission" date="2017-09" db="EMBL/GenBank/DDBJ databases">
        <title>Depth-based differentiation of microbial function through sediment-hosted aquifers and enrichment of novel symbionts in the deep terrestrial subsurface.</title>
        <authorList>
            <person name="Probst A.J."/>
            <person name="Ladd B."/>
            <person name="Jarett J.K."/>
            <person name="Geller-Mcgrath D.E."/>
            <person name="Sieber C.M."/>
            <person name="Emerson J.B."/>
            <person name="Anantharaman K."/>
            <person name="Thomas B.C."/>
            <person name="Malmstrom R."/>
            <person name="Stieglmeier M."/>
            <person name="Klingl A."/>
            <person name="Woyke T."/>
            <person name="Ryan C.M."/>
            <person name="Banfield J.F."/>
        </authorList>
    </citation>
    <scope>NUCLEOTIDE SEQUENCE [LARGE SCALE GENOMIC DNA]</scope>
    <source>
        <strain evidence="1">CG22_combo_CG10-13_8_21_14_all_47_15</strain>
    </source>
</reference>
<sequence>MDILGKLFGGTARIKIMRLFLLNPELAFLNRDIAYRSKVSGSTVRRETGMLYSVGFIRYKRFFKERKPRINSKGKPGKKAVIGWQLDPAFPLLNQFYNLLSSSGPIKTEDIVTRCRRGGKVKLIIISGIFIHDPDSRVDLLIVGDRLKRGMLEQSIRLIEAEVGRELHYAVFDTKDFLYRHGMYDKFIRDILDYPHEKIFDKIGID</sequence>
<name>A0A2H0CUD8_9BACT</name>
<evidence type="ECO:0000313" key="2">
    <source>
        <dbReference type="Proteomes" id="UP000230638"/>
    </source>
</evidence>
<evidence type="ECO:0008006" key="3">
    <source>
        <dbReference type="Google" id="ProtNLM"/>
    </source>
</evidence>
<comment type="caution">
    <text evidence="1">The sequence shown here is derived from an EMBL/GenBank/DDBJ whole genome shotgun (WGS) entry which is preliminary data.</text>
</comment>
<dbReference type="Proteomes" id="UP000230638">
    <property type="component" value="Unassembled WGS sequence"/>
</dbReference>
<proteinExistence type="predicted"/>
<gene>
    <name evidence="1" type="ORF">COW88_01775</name>
</gene>
<accession>A0A2H0CUD8</accession>
<protein>
    <recommendedName>
        <fullName evidence="3">Transcriptional regulator</fullName>
    </recommendedName>
</protein>